<accession>A0A1H3Y5X3</accession>
<name>A0A1H3Y5X3_ALKAM</name>
<reference evidence="11 12" key="1">
    <citation type="submission" date="2016-10" db="EMBL/GenBank/DDBJ databases">
        <authorList>
            <person name="de Groot N.N."/>
        </authorList>
    </citation>
    <scope>NUCLEOTIDE SEQUENCE [LARGE SCALE GENOMIC DNA]</scope>
    <source>
        <strain evidence="11 12">CGMCC 1.3430</strain>
    </source>
</reference>
<evidence type="ECO:0000256" key="5">
    <source>
        <dbReference type="ARBA" id="ARBA00022694"/>
    </source>
</evidence>
<evidence type="ECO:0000256" key="1">
    <source>
        <dbReference type="ARBA" id="ARBA00004496"/>
    </source>
</evidence>
<gene>
    <name evidence="11" type="ORF">SAMN04488051_101528</name>
</gene>
<organism evidence="11 12">
    <name type="scientific">Alkalimonas amylolytica</name>
    <dbReference type="NCBI Taxonomy" id="152573"/>
    <lineage>
        <taxon>Bacteria</taxon>
        <taxon>Pseudomonadati</taxon>
        <taxon>Pseudomonadota</taxon>
        <taxon>Gammaproteobacteria</taxon>
        <taxon>Alkalimonas</taxon>
    </lineage>
</organism>
<proteinExistence type="inferred from homology"/>
<evidence type="ECO:0000256" key="8">
    <source>
        <dbReference type="ARBA" id="ARBA00022840"/>
    </source>
</evidence>
<evidence type="ECO:0000256" key="9">
    <source>
        <dbReference type="ARBA" id="ARBA00022842"/>
    </source>
</evidence>
<protein>
    <recommendedName>
        <fullName evidence="3">tRNA threonylcarbamoyladenosine biosynthesis protein TsaE</fullName>
    </recommendedName>
    <alternativeName>
        <fullName evidence="10">t(6)A37 threonylcarbamoyladenosine biosynthesis protein TsaE</fullName>
    </alternativeName>
</protein>
<evidence type="ECO:0000313" key="12">
    <source>
        <dbReference type="Proteomes" id="UP000198773"/>
    </source>
</evidence>
<dbReference type="NCBIfam" id="TIGR00150">
    <property type="entry name" value="T6A_YjeE"/>
    <property type="match status" value="1"/>
</dbReference>
<dbReference type="GO" id="GO:0005737">
    <property type="term" value="C:cytoplasm"/>
    <property type="evidence" value="ECO:0007669"/>
    <property type="project" value="UniProtKB-SubCell"/>
</dbReference>
<evidence type="ECO:0000256" key="10">
    <source>
        <dbReference type="ARBA" id="ARBA00032441"/>
    </source>
</evidence>
<dbReference type="InterPro" id="IPR027417">
    <property type="entry name" value="P-loop_NTPase"/>
</dbReference>
<keyword evidence="5" id="KW-0819">tRNA processing</keyword>
<comment type="subcellular location">
    <subcellularLocation>
        <location evidence="1">Cytoplasm</location>
    </subcellularLocation>
</comment>
<evidence type="ECO:0000256" key="7">
    <source>
        <dbReference type="ARBA" id="ARBA00022741"/>
    </source>
</evidence>
<dbReference type="GO" id="GO:0046872">
    <property type="term" value="F:metal ion binding"/>
    <property type="evidence" value="ECO:0007669"/>
    <property type="project" value="UniProtKB-KW"/>
</dbReference>
<keyword evidence="6" id="KW-0479">Metal-binding</keyword>
<dbReference type="AlphaFoldDB" id="A0A1H3Y5X3"/>
<dbReference type="PANTHER" id="PTHR33540:SF2">
    <property type="entry name" value="TRNA THREONYLCARBAMOYLADENOSINE BIOSYNTHESIS PROTEIN TSAE"/>
    <property type="match status" value="1"/>
</dbReference>
<dbReference type="STRING" id="152573.SAMN04488051_101528"/>
<dbReference type="Gene3D" id="3.40.50.300">
    <property type="entry name" value="P-loop containing nucleotide triphosphate hydrolases"/>
    <property type="match status" value="1"/>
</dbReference>
<keyword evidence="12" id="KW-1185">Reference proteome</keyword>
<dbReference type="PANTHER" id="PTHR33540">
    <property type="entry name" value="TRNA THREONYLCARBAMOYLADENOSINE BIOSYNTHESIS PROTEIN TSAE"/>
    <property type="match status" value="1"/>
</dbReference>
<dbReference type="GO" id="GO:0005524">
    <property type="term" value="F:ATP binding"/>
    <property type="evidence" value="ECO:0007669"/>
    <property type="project" value="UniProtKB-KW"/>
</dbReference>
<evidence type="ECO:0000256" key="3">
    <source>
        <dbReference type="ARBA" id="ARBA00019010"/>
    </source>
</evidence>
<evidence type="ECO:0000256" key="6">
    <source>
        <dbReference type="ARBA" id="ARBA00022723"/>
    </source>
</evidence>
<dbReference type="SUPFAM" id="SSF52540">
    <property type="entry name" value="P-loop containing nucleoside triphosphate hydrolases"/>
    <property type="match status" value="1"/>
</dbReference>
<dbReference type="EMBL" id="FNRM01000001">
    <property type="protein sequence ID" value="SEA06248.1"/>
    <property type="molecule type" value="Genomic_DNA"/>
</dbReference>
<dbReference type="CDD" id="cd02019">
    <property type="entry name" value="NK"/>
    <property type="match status" value="1"/>
</dbReference>
<dbReference type="Proteomes" id="UP000198773">
    <property type="component" value="Unassembled WGS sequence"/>
</dbReference>
<evidence type="ECO:0000313" key="11">
    <source>
        <dbReference type="EMBL" id="SEA06248.1"/>
    </source>
</evidence>
<dbReference type="GO" id="GO:0002949">
    <property type="term" value="P:tRNA threonylcarbamoyladenosine modification"/>
    <property type="evidence" value="ECO:0007669"/>
    <property type="project" value="InterPro"/>
</dbReference>
<keyword evidence="8" id="KW-0067">ATP-binding</keyword>
<sequence>MVEANRVQAVNRFQISLLDEAVTQQVAARLAHLLPEQAVLFLQGPLGAGKTTLSRGLLQALGHQGAVKSPTYTLVEPYHLATRQIYHFDLYRLTDPEELEFIGGRDYFSDQAICLIEWPERGLGFLPEPDLVLALSYQADVDEPLRTLSIHGQSELGRSIVTTMSAHEER</sequence>
<keyword evidence="9" id="KW-0460">Magnesium</keyword>
<dbReference type="OrthoDB" id="9800307at2"/>
<evidence type="ECO:0000256" key="2">
    <source>
        <dbReference type="ARBA" id="ARBA00007599"/>
    </source>
</evidence>
<evidence type="ECO:0000256" key="4">
    <source>
        <dbReference type="ARBA" id="ARBA00022490"/>
    </source>
</evidence>
<comment type="similarity">
    <text evidence="2">Belongs to the TsaE family.</text>
</comment>
<keyword evidence="4" id="KW-0963">Cytoplasm</keyword>
<keyword evidence="7" id="KW-0547">Nucleotide-binding</keyword>
<dbReference type="InterPro" id="IPR003442">
    <property type="entry name" value="T6A_TsaE"/>
</dbReference>
<dbReference type="Pfam" id="PF02367">
    <property type="entry name" value="TsaE"/>
    <property type="match status" value="1"/>
</dbReference>